<proteinExistence type="inferred from homology"/>
<dbReference type="Proteomes" id="UP000241736">
    <property type="component" value="Unassembled WGS sequence"/>
</dbReference>
<dbReference type="CDD" id="cd00586">
    <property type="entry name" value="4HBT"/>
    <property type="match status" value="1"/>
</dbReference>
<dbReference type="OrthoDB" id="9808429at2"/>
<dbReference type="SUPFAM" id="SSF54637">
    <property type="entry name" value="Thioesterase/thiol ester dehydrase-isomerase"/>
    <property type="match status" value="1"/>
</dbReference>
<dbReference type="PROSITE" id="PS01328">
    <property type="entry name" value="4HBCOA_THIOESTERASE"/>
    <property type="match status" value="1"/>
</dbReference>
<comment type="caution">
    <text evidence="3">The sequence shown here is derived from an EMBL/GenBank/DDBJ whole genome shotgun (WGS) entry which is preliminary data.</text>
</comment>
<dbReference type="InterPro" id="IPR029069">
    <property type="entry name" value="HotDog_dom_sf"/>
</dbReference>
<dbReference type="RefSeq" id="WP_106989347.1">
    <property type="nucleotide sequence ID" value="NZ_JAVEVW010000027.1"/>
</dbReference>
<evidence type="ECO:0000313" key="3">
    <source>
        <dbReference type="EMBL" id="PRH83469.1"/>
    </source>
</evidence>
<dbReference type="NCBIfam" id="TIGR00051">
    <property type="entry name" value="YbgC/FadM family acyl-CoA thioesterase"/>
    <property type="match status" value="1"/>
</dbReference>
<reference evidence="3 4" key="1">
    <citation type="submission" date="2018-03" db="EMBL/GenBank/DDBJ databases">
        <title>Arenimonas caeni sp. nov., isolated from activated sludge.</title>
        <authorList>
            <person name="Liu H."/>
        </authorList>
    </citation>
    <scope>NUCLEOTIDE SEQUENCE [LARGE SCALE GENOMIC DNA]</scope>
    <source>
        <strain evidence="4">z29</strain>
    </source>
</reference>
<dbReference type="AlphaFoldDB" id="A0A2P6MBW1"/>
<evidence type="ECO:0000256" key="1">
    <source>
        <dbReference type="ARBA" id="ARBA00005953"/>
    </source>
</evidence>
<evidence type="ECO:0000313" key="4">
    <source>
        <dbReference type="Proteomes" id="UP000241736"/>
    </source>
</evidence>
<name>A0A2P6MBW1_9GAMM</name>
<dbReference type="NCBIfam" id="TIGR02799">
    <property type="entry name" value="thio_ybgC"/>
    <property type="match status" value="1"/>
</dbReference>
<protein>
    <submittedName>
        <fullName evidence="3">Tol-pal system-associated acyl-CoA thioesterase</fullName>
    </submittedName>
</protein>
<keyword evidence="2" id="KW-0378">Hydrolase</keyword>
<dbReference type="PANTHER" id="PTHR31793:SF37">
    <property type="entry name" value="ACYL-COA THIOESTER HYDROLASE YBGC"/>
    <property type="match status" value="1"/>
</dbReference>
<dbReference type="PANTHER" id="PTHR31793">
    <property type="entry name" value="4-HYDROXYBENZOYL-COA THIOESTERASE FAMILY MEMBER"/>
    <property type="match status" value="1"/>
</dbReference>
<sequence length="132" mass="15029">MKPAFSFPIRVYWEDTDAGGVVYHASYLRFLERARTEWLRALGAGQQELRERDDIVLVVRGMSLEFHKPARLDDVLQASVTLLERRRASLQFAQSITRGDEVLVEAKVRAACLVASSFKPRALPPWLFADNP</sequence>
<dbReference type="InterPro" id="IPR008272">
    <property type="entry name" value="HB-CoA_thioesterase_AS"/>
</dbReference>
<evidence type="ECO:0000256" key="2">
    <source>
        <dbReference type="ARBA" id="ARBA00022801"/>
    </source>
</evidence>
<accession>A0A2P6MBW1</accession>
<dbReference type="GO" id="GO:0047617">
    <property type="term" value="F:fatty acyl-CoA hydrolase activity"/>
    <property type="evidence" value="ECO:0007669"/>
    <property type="project" value="TreeGrafter"/>
</dbReference>
<dbReference type="PIRSF" id="PIRSF003230">
    <property type="entry name" value="YbgC"/>
    <property type="match status" value="1"/>
</dbReference>
<dbReference type="Pfam" id="PF13279">
    <property type="entry name" value="4HBT_2"/>
    <property type="match status" value="1"/>
</dbReference>
<dbReference type="EMBL" id="PVLF01000002">
    <property type="protein sequence ID" value="PRH83469.1"/>
    <property type="molecule type" value="Genomic_DNA"/>
</dbReference>
<dbReference type="FunFam" id="3.10.129.10:FF:000004">
    <property type="entry name" value="Tol-pal system-associated acyl-CoA thioesterase"/>
    <property type="match status" value="1"/>
</dbReference>
<gene>
    <name evidence="3" type="primary">ybgC</name>
    <name evidence="3" type="ORF">C6N40_02130</name>
</gene>
<dbReference type="InterPro" id="IPR014166">
    <property type="entry name" value="Tol-Pal_acyl-CoA_thioesterase"/>
</dbReference>
<keyword evidence="4" id="KW-1185">Reference proteome</keyword>
<dbReference type="Gene3D" id="3.10.129.10">
    <property type="entry name" value="Hotdog Thioesterase"/>
    <property type="match status" value="1"/>
</dbReference>
<comment type="similarity">
    <text evidence="1">Belongs to the 4-hydroxybenzoyl-CoA thioesterase family.</text>
</comment>
<dbReference type="InterPro" id="IPR006684">
    <property type="entry name" value="YbgC/YbaW"/>
</dbReference>
<organism evidence="3 4">
    <name type="scientific">Arenimonas caeni</name>
    <dbReference type="NCBI Taxonomy" id="2058085"/>
    <lineage>
        <taxon>Bacteria</taxon>
        <taxon>Pseudomonadati</taxon>
        <taxon>Pseudomonadota</taxon>
        <taxon>Gammaproteobacteria</taxon>
        <taxon>Lysobacterales</taxon>
        <taxon>Lysobacteraceae</taxon>
        <taxon>Arenimonas</taxon>
    </lineage>
</organism>
<dbReference type="InterPro" id="IPR050563">
    <property type="entry name" value="4-hydroxybenzoyl-CoA_TE"/>
</dbReference>